<evidence type="ECO:0000313" key="3">
    <source>
        <dbReference type="Proteomes" id="UP000474640"/>
    </source>
</evidence>
<dbReference type="SUPFAM" id="SSF48452">
    <property type="entry name" value="TPR-like"/>
    <property type="match status" value="1"/>
</dbReference>
<comment type="caution">
    <text evidence="2">The sequence shown here is derived from an EMBL/GenBank/DDBJ whole genome shotgun (WGS) entry which is preliminary data.</text>
</comment>
<protein>
    <recommendedName>
        <fullName evidence="4">DNA/RNA-binding domain-containing protein</fullName>
    </recommendedName>
</protein>
<reference evidence="2 3" key="1">
    <citation type="submission" date="2020-01" db="EMBL/GenBank/DDBJ databases">
        <authorList>
            <person name="Palmer J.M."/>
        </authorList>
    </citation>
    <scope>NUCLEOTIDE SEQUENCE [LARGE SCALE GENOMIC DNA]</scope>
    <source>
        <strain evidence="2 3">TWF970</strain>
    </source>
</reference>
<name>A0A7C8R3P9_ORBOL</name>
<sequence>MSYLRDSESNQAASAHTLSTPVSSDTNQQIWTDEQILATLPLNIRQTYDEIVLVETKLREVCKKLFERKTKPQFQQETLQAFSKLCLAFVGCFYNFFHSSQTPIAPQAIRDLPRKYNMCERFQYGVSISFELLEYVLPCCPLDSQTWDNSDSTYSFFIDVYSQVTMLYEAVPAFRCFWTHILGDLALHCYRARSWSGKERDSLGFWGGKAREWYGEAIRLQPGTDNTYRLLGRVLSKDPLRKMSCYYMARSSISSFELAEDVLMDLNAEYRRYLTPENNLEQKFVLLHAFLDTASLSGIESQKTAFLQEIKKEVEGMGYRFELLGAHMAVCGIASILFHKSELDSQRRARDIAFGILCTLLTICADQPAVGPHIYIWLIFLNSTARWPQGNFEEEGECLFQQLKNLASRLLREDSDEEHITTATSMEALFEDQGNSPLPEEYLIRHWNFTSRFFPEGYFSNHLASKVENPSQTCNLRYIRQRKILILLRSILTKY</sequence>
<feature type="compositionally biased region" description="Polar residues" evidence="1">
    <location>
        <begin position="9"/>
        <end position="23"/>
    </location>
</feature>
<proteinExistence type="predicted"/>
<gene>
    <name evidence="2" type="ORF">TWF970_010751</name>
</gene>
<organism evidence="2 3">
    <name type="scientific">Orbilia oligospora</name>
    <name type="common">Nematode-trapping fungus</name>
    <name type="synonym">Arthrobotrys oligospora</name>
    <dbReference type="NCBI Taxonomy" id="2813651"/>
    <lineage>
        <taxon>Eukaryota</taxon>
        <taxon>Fungi</taxon>
        <taxon>Dikarya</taxon>
        <taxon>Ascomycota</taxon>
        <taxon>Pezizomycotina</taxon>
        <taxon>Orbiliomycetes</taxon>
        <taxon>Orbiliales</taxon>
        <taxon>Orbiliaceae</taxon>
        <taxon>Orbilia</taxon>
    </lineage>
</organism>
<accession>A0A7C8R3P9</accession>
<feature type="region of interest" description="Disordered" evidence="1">
    <location>
        <begin position="1"/>
        <end position="23"/>
    </location>
</feature>
<evidence type="ECO:0008006" key="4">
    <source>
        <dbReference type="Google" id="ProtNLM"/>
    </source>
</evidence>
<dbReference type="Proteomes" id="UP000474640">
    <property type="component" value="Unassembled WGS sequence"/>
</dbReference>
<evidence type="ECO:0000256" key="1">
    <source>
        <dbReference type="SAM" id="MobiDB-lite"/>
    </source>
</evidence>
<dbReference type="EMBL" id="JAABOJ010000073">
    <property type="protein sequence ID" value="KAF3270548.1"/>
    <property type="molecule type" value="Genomic_DNA"/>
</dbReference>
<evidence type="ECO:0000313" key="2">
    <source>
        <dbReference type="EMBL" id="KAF3270548.1"/>
    </source>
</evidence>
<dbReference type="Gene3D" id="1.25.40.10">
    <property type="entry name" value="Tetratricopeptide repeat domain"/>
    <property type="match status" value="1"/>
</dbReference>
<dbReference type="InterPro" id="IPR011990">
    <property type="entry name" value="TPR-like_helical_dom_sf"/>
</dbReference>
<dbReference type="AlphaFoldDB" id="A0A7C8R3P9"/>